<dbReference type="InterPro" id="IPR013320">
    <property type="entry name" value="ConA-like_dom_sf"/>
</dbReference>
<dbReference type="RefSeq" id="XP_053020244.1">
    <property type="nucleotide sequence ID" value="XM_053169004.1"/>
</dbReference>
<evidence type="ECO:0000256" key="4">
    <source>
        <dbReference type="SAM" id="MobiDB-lite"/>
    </source>
</evidence>
<dbReference type="EMBL" id="CP110425">
    <property type="protein sequence ID" value="WAQ84689.1"/>
    <property type="molecule type" value="Genomic_DNA"/>
</dbReference>
<keyword evidence="7" id="KW-1185">Reference proteome</keyword>
<dbReference type="Proteomes" id="UP001164743">
    <property type="component" value="Chromosome 5A"/>
</dbReference>
<evidence type="ECO:0000259" key="5">
    <source>
        <dbReference type="PROSITE" id="PS50188"/>
    </source>
</evidence>
<dbReference type="CDD" id="cd12872">
    <property type="entry name" value="SPRY_Ash2"/>
    <property type="match status" value="1"/>
</dbReference>
<feature type="region of interest" description="Disordered" evidence="4">
    <location>
        <begin position="1"/>
        <end position="84"/>
    </location>
</feature>
<gene>
    <name evidence="6" type="ORF">PtA15_5A262</name>
</gene>
<feature type="region of interest" description="Disordered" evidence="4">
    <location>
        <begin position="629"/>
        <end position="750"/>
    </location>
</feature>
<dbReference type="GeneID" id="77809899"/>
<dbReference type="PANTHER" id="PTHR10598:SF0">
    <property type="entry name" value="SET1_ASH2 HISTONE METHYLTRANSFERASE COMPLEX SUBUNIT ASH2"/>
    <property type="match status" value="1"/>
</dbReference>
<evidence type="ECO:0000256" key="1">
    <source>
        <dbReference type="ARBA" id="ARBA00004123"/>
    </source>
</evidence>
<feature type="region of interest" description="Disordered" evidence="4">
    <location>
        <begin position="541"/>
        <end position="603"/>
    </location>
</feature>
<dbReference type="InterPro" id="IPR001870">
    <property type="entry name" value="B30.2/SPRY"/>
</dbReference>
<feature type="compositionally biased region" description="Pro residues" evidence="4">
    <location>
        <begin position="367"/>
        <end position="379"/>
    </location>
</feature>
<name>A0ABY7CHH0_9BASI</name>
<organism evidence="6 7">
    <name type="scientific">Puccinia triticina</name>
    <dbReference type="NCBI Taxonomy" id="208348"/>
    <lineage>
        <taxon>Eukaryota</taxon>
        <taxon>Fungi</taxon>
        <taxon>Dikarya</taxon>
        <taxon>Basidiomycota</taxon>
        <taxon>Pucciniomycotina</taxon>
        <taxon>Pucciniomycetes</taxon>
        <taxon>Pucciniales</taxon>
        <taxon>Pucciniaceae</taxon>
        <taxon>Puccinia</taxon>
    </lineage>
</organism>
<comment type="subcellular location">
    <subcellularLocation>
        <location evidence="1">Nucleus</location>
    </subcellularLocation>
</comment>
<evidence type="ECO:0000313" key="7">
    <source>
        <dbReference type="Proteomes" id="UP001164743"/>
    </source>
</evidence>
<feature type="region of interest" description="Disordered" evidence="4">
    <location>
        <begin position="333"/>
        <end position="379"/>
    </location>
</feature>
<feature type="compositionally biased region" description="Pro residues" evidence="4">
    <location>
        <begin position="15"/>
        <end position="32"/>
    </location>
</feature>
<keyword evidence="2" id="KW-0539">Nucleus</keyword>
<evidence type="ECO:0000313" key="6">
    <source>
        <dbReference type="EMBL" id="WAQ84689.1"/>
    </source>
</evidence>
<feature type="compositionally biased region" description="Polar residues" evidence="4">
    <location>
        <begin position="416"/>
        <end position="439"/>
    </location>
</feature>
<dbReference type="PANTHER" id="PTHR10598">
    <property type="entry name" value="SET1/ASH2 HISTONE METHYLTRANSFERASE COMPLEX SUBUNIT ASH2"/>
    <property type="match status" value="1"/>
</dbReference>
<feature type="compositionally biased region" description="Basic and acidic residues" evidence="4">
    <location>
        <begin position="741"/>
        <end position="750"/>
    </location>
</feature>
<protein>
    <recommendedName>
        <fullName evidence="5">B30.2/SPRY domain-containing protein</fullName>
    </recommendedName>
</protein>
<dbReference type="InterPro" id="IPR037353">
    <property type="entry name" value="ASH2"/>
</dbReference>
<feature type="region of interest" description="Disordered" evidence="4">
    <location>
        <begin position="416"/>
        <end position="444"/>
    </location>
</feature>
<reference evidence="6" key="1">
    <citation type="submission" date="2022-10" db="EMBL/GenBank/DDBJ databases">
        <title>Puccinia triticina Genome sequencing and assembly.</title>
        <authorList>
            <person name="Li C."/>
        </authorList>
    </citation>
    <scope>NUCLEOTIDE SEQUENCE</scope>
    <source>
        <strain evidence="6">Pt15</strain>
    </source>
</reference>
<dbReference type="SMART" id="SM00449">
    <property type="entry name" value="SPRY"/>
    <property type="match status" value="1"/>
</dbReference>
<proteinExistence type="inferred from homology"/>
<sequence length="750" mass="80695">MSANASEPHASEPPACEPPASEPPASEPPAPAPIAVEGSTAVDEPDEHSASERCETDGEQSATVEQRRPKGTAGQSVGEAESKPRILSSHIDSASVAIPPVFQPLPPFFPSDFFATRSHPWNRSGFRYLACGPPADQQQQDADHPLYYTIETAPPGLVKWSWEDRSSYVYVTKDGLSVTTDRGFRSARANLPIREGQWYFEIIMVRAGGEINQGARSEPEEAHVRVGIARRESGLNAPLGIDGYSYGIRDKTGEKVHLSRPQKYGEPFGSGDVIGILLDLPQMRKPIDEDRDDPARIERKRIPIRYRRQLYFESAEYPISKEMEDLAESALPAKLQPKQEPHKATLAAETPKKKSLPGQKQVDDEPPSAPAVPSGPPLRPLPVLKGSKVVFFKNGVCQGVAFRDLLDFLPLRADPSPQNSGSLNQPGDDSNFVDSNNAKSGGKIHDDGTLGYYPCVSVYGGGIARLNAGPEFKFAPPESVNHLLDEDADHAERDTPPDAGDDSRGFRKSWKPLSELYPLHVAEQRRLDELDIIKNQKRLEAEATQRLGPPQVDVAAKAKPTSKRKRVSSPSSTAVGTSTAKGKKKGKVGAAVDGLQPQTFKPSPLGNMEIIPEPAPAPDLATLEPPAGDDSHAIEAKGKKKGKLGAAVDGLQPQTFKPSPLGNMEIIPEPAPAPDLATLEPPPGDDSHAIEAKGKKKGKLGAAVDGLQPQTFKPSPLGNMEIIPEPAPAPDMATLEPPPGDDSHAIETNQ</sequence>
<dbReference type="InterPro" id="IPR003877">
    <property type="entry name" value="SPRY_dom"/>
</dbReference>
<dbReference type="Pfam" id="PF00622">
    <property type="entry name" value="SPRY"/>
    <property type="match status" value="1"/>
</dbReference>
<dbReference type="InterPro" id="IPR043136">
    <property type="entry name" value="B30.2/SPRY_sf"/>
</dbReference>
<dbReference type="PROSITE" id="PS50188">
    <property type="entry name" value="B302_SPRY"/>
    <property type="match status" value="1"/>
</dbReference>
<evidence type="ECO:0000256" key="2">
    <source>
        <dbReference type="ARBA" id="ARBA00023242"/>
    </source>
</evidence>
<feature type="compositionally biased region" description="Basic and acidic residues" evidence="4">
    <location>
        <begin position="47"/>
        <end position="56"/>
    </location>
</feature>
<dbReference type="SUPFAM" id="SSF49899">
    <property type="entry name" value="Concanavalin A-like lectins/glucanases"/>
    <property type="match status" value="1"/>
</dbReference>
<feature type="compositionally biased region" description="Low complexity" evidence="4">
    <location>
        <begin position="1"/>
        <end position="14"/>
    </location>
</feature>
<evidence type="ECO:0000256" key="3">
    <source>
        <dbReference type="ARBA" id="ARBA00038149"/>
    </source>
</evidence>
<feature type="domain" description="B30.2/SPRY" evidence="5">
    <location>
        <begin position="138"/>
        <end position="338"/>
    </location>
</feature>
<accession>A0ABY7CHH0</accession>
<dbReference type="Gene3D" id="2.60.120.920">
    <property type="match status" value="1"/>
</dbReference>
<comment type="similarity">
    <text evidence="3">Belongs to the cclA family.</text>
</comment>